<proteinExistence type="predicted"/>
<reference evidence="2" key="1">
    <citation type="journal article" date="2014" name="Science">
        <title>Ancient hybridizations among the ancestral genomes of bread wheat.</title>
        <authorList>
            <consortium name="International Wheat Genome Sequencing Consortium,"/>
            <person name="Marcussen T."/>
            <person name="Sandve S.R."/>
            <person name="Heier L."/>
            <person name="Spannagl M."/>
            <person name="Pfeifer M."/>
            <person name="Jakobsen K.S."/>
            <person name="Wulff B.B."/>
            <person name="Steuernagel B."/>
            <person name="Mayer K.F."/>
            <person name="Olsen O.A."/>
        </authorList>
    </citation>
    <scope>NUCLEOTIDE SEQUENCE [LARGE SCALE GENOMIC DNA]</scope>
    <source>
        <strain evidence="2">cv. AL8/78</strain>
    </source>
</reference>
<dbReference type="Proteomes" id="UP000015105">
    <property type="component" value="Chromosome 1D"/>
</dbReference>
<reference evidence="1" key="3">
    <citation type="journal article" date="2017" name="Nature">
        <title>Genome sequence of the progenitor of the wheat D genome Aegilops tauschii.</title>
        <authorList>
            <person name="Luo M.C."/>
            <person name="Gu Y.Q."/>
            <person name="Puiu D."/>
            <person name="Wang H."/>
            <person name="Twardziok S.O."/>
            <person name="Deal K.R."/>
            <person name="Huo N."/>
            <person name="Zhu T."/>
            <person name="Wang L."/>
            <person name="Wang Y."/>
            <person name="McGuire P.E."/>
            <person name="Liu S."/>
            <person name="Long H."/>
            <person name="Ramasamy R.K."/>
            <person name="Rodriguez J.C."/>
            <person name="Van S.L."/>
            <person name="Yuan L."/>
            <person name="Wang Z."/>
            <person name="Xia Z."/>
            <person name="Xiao L."/>
            <person name="Anderson O.D."/>
            <person name="Ouyang S."/>
            <person name="Liang Y."/>
            <person name="Zimin A.V."/>
            <person name="Pertea G."/>
            <person name="Qi P."/>
            <person name="Bennetzen J.L."/>
            <person name="Dai X."/>
            <person name="Dawson M.W."/>
            <person name="Muller H.G."/>
            <person name="Kugler K."/>
            <person name="Rivarola-Duarte L."/>
            <person name="Spannagl M."/>
            <person name="Mayer K.F.X."/>
            <person name="Lu F.H."/>
            <person name="Bevan M.W."/>
            <person name="Leroy P."/>
            <person name="Li P."/>
            <person name="You F.M."/>
            <person name="Sun Q."/>
            <person name="Liu Z."/>
            <person name="Lyons E."/>
            <person name="Wicker T."/>
            <person name="Salzberg S.L."/>
            <person name="Devos K.M."/>
            <person name="Dvorak J."/>
        </authorList>
    </citation>
    <scope>NUCLEOTIDE SEQUENCE [LARGE SCALE GENOMIC DNA]</scope>
    <source>
        <strain evidence="1">cv. AL8/78</strain>
    </source>
</reference>
<keyword evidence="2" id="KW-1185">Reference proteome</keyword>
<reference evidence="2" key="2">
    <citation type="journal article" date="2017" name="Nat. Plants">
        <title>The Aegilops tauschii genome reveals multiple impacts of transposons.</title>
        <authorList>
            <person name="Zhao G."/>
            <person name="Zou C."/>
            <person name="Li K."/>
            <person name="Wang K."/>
            <person name="Li T."/>
            <person name="Gao L."/>
            <person name="Zhang X."/>
            <person name="Wang H."/>
            <person name="Yang Z."/>
            <person name="Liu X."/>
            <person name="Jiang W."/>
            <person name="Mao L."/>
            <person name="Kong X."/>
            <person name="Jiao Y."/>
            <person name="Jia J."/>
        </authorList>
    </citation>
    <scope>NUCLEOTIDE SEQUENCE [LARGE SCALE GENOMIC DNA]</scope>
    <source>
        <strain evidence="2">cv. AL8/78</strain>
    </source>
</reference>
<name>A0A452XUB8_AEGTS</name>
<dbReference type="AlphaFoldDB" id="A0A452XUB8"/>
<protein>
    <submittedName>
        <fullName evidence="1">Uncharacterized protein</fullName>
    </submittedName>
</protein>
<evidence type="ECO:0000313" key="1">
    <source>
        <dbReference type="EnsemblPlants" id="AET1Gv20166400.3"/>
    </source>
</evidence>
<organism evidence="1 2">
    <name type="scientific">Aegilops tauschii subsp. strangulata</name>
    <name type="common">Goatgrass</name>
    <dbReference type="NCBI Taxonomy" id="200361"/>
    <lineage>
        <taxon>Eukaryota</taxon>
        <taxon>Viridiplantae</taxon>
        <taxon>Streptophyta</taxon>
        <taxon>Embryophyta</taxon>
        <taxon>Tracheophyta</taxon>
        <taxon>Spermatophyta</taxon>
        <taxon>Magnoliopsida</taxon>
        <taxon>Liliopsida</taxon>
        <taxon>Poales</taxon>
        <taxon>Poaceae</taxon>
        <taxon>BOP clade</taxon>
        <taxon>Pooideae</taxon>
        <taxon>Triticodae</taxon>
        <taxon>Triticeae</taxon>
        <taxon>Triticinae</taxon>
        <taxon>Aegilops</taxon>
    </lineage>
</organism>
<evidence type="ECO:0000313" key="2">
    <source>
        <dbReference type="Proteomes" id="UP000015105"/>
    </source>
</evidence>
<sequence>INKGPLNCMPSSHNESFVQGVLATHYTRSYGMLALGR</sequence>
<reference evidence="1" key="4">
    <citation type="submission" date="2019-03" db="UniProtKB">
        <authorList>
            <consortium name="EnsemblPlants"/>
        </authorList>
    </citation>
    <scope>IDENTIFICATION</scope>
</reference>
<reference evidence="1" key="5">
    <citation type="journal article" date="2021" name="G3 (Bethesda)">
        <title>Aegilops tauschii genome assembly Aet v5.0 features greater sequence contiguity and improved annotation.</title>
        <authorList>
            <person name="Wang L."/>
            <person name="Zhu T."/>
            <person name="Rodriguez J.C."/>
            <person name="Deal K.R."/>
            <person name="Dubcovsky J."/>
            <person name="McGuire P.E."/>
            <person name="Lux T."/>
            <person name="Spannagl M."/>
            <person name="Mayer K.F.X."/>
            <person name="Baldrich P."/>
            <person name="Meyers B.C."/>
            <person name="Huo N."/>
            <person name="Gu Y.Q."/>
            <person name="Zhou H."/>
            <person name="Devos K.M."/>
            <person name="Bennetzen J.L."/>
            <person name="Unver T."/>
            <person name="Budak H."/>
            <person name="Gulick P.J."/>
            <person name="Galiba G."/>
            <person name="Kalapos B."/>
            <person name="Nelson D.R."/>
            <person name="Li P."/>
            <person name="You F.M."/>
            <person name="Luo M.C."/>
            <person name="Dvorak J."/>
        </authorList>
    </citation>
    <scope>NUCLEOTIDE SEQUENCE [LARGE SCALE GENOMIC DNA]</scope>
    <source>
        <strain evidence="1">cv. AL8/78</strain>
    </source>
</reference>
<accession>A0A452XUB8</accession>
<dbReference type="EnsemblPlants" id="AET1Gv20166400.3">
    <property type="protein sequence ID" value="AET1Gv20166400.3"/>
    <property type="gene ID" value="AET1Gv20166400"/>
</dbReference>
<dbReference type="Gramene" id="AET1Gv20166400.3">
    <property type="protein sequence ID" value="AET1Gv20166400.3"/>
    <property type="gene ID" value="AET1Gv20166400"/>
</dbReference>